<dbReference type="Pfam" id="PF00575">
    <property type="entry name" value="S1"/>
    <property type="match status" value="1"/>
</dbReference>
<gene>
    <name evidence="2" type="ORF">HGO97_005715</name>
</gene>
<accession>A0ABS6D149</accession>
<name>A0ABS6D149_9FIRM</name>
<dbReference type="InterPro" id="IPR041692">
    <property type="entry name" value="HHH_9"/>
</dbReference>
<evidence type="ECO:0000313" key="3">
    <source>
        <dbReference type="Proteomes" id="UP000723714"/>
    </source>
</evidence>
<dbReference type="Pfam" id="PF22706">
    <property type="entry name" value="Tex_central_region"/>
    <property type="match status" value="1"/>
</dbReference>
<organism evidence="2 3">
    <name type="scientific">Faecalicatena faecalis</name>
    <dbReference type="NCBI Taxonomy" id="2726362"/>
    <lineage>
        <taxon>Bacteria</taxon>
        <taxon>Bacillati</taxon>
        <taxon>Bacillota</taxon>
        <taxon>Clostridia</taxon>
        <taxon>Lachnospirales</taxon>
        <taxon>Lachnospiraceae</taxon>
        <taxon>Faecalicatena</taxon>
    </lineage>
</organism>
<evidence type="ECO:0000259" key="1">
    <source>
        <dbReference type="PROSITE" id="PS50126"/>
    </source>
</evidence>
<dbReference type="RefSeq" id="WP_216240226.1">
    <property type="nucleotide sequence ID" value="NZ_JABACJ020000003.1"/>
</dbReference>
<dbReference type="EMBL" id="JABACJ020000003">
    <property type="protein sequence ID" value="MBU3875314.1"/>
    <property type="molecule type" value="Genomic_DNA"/>
</dbReference>
<dbReference type="InterPro" id="IPR050437">
    <property type="entry name" value="Ribos_protein_bS1-like"/>
</dbReference>
<dbReference type="Pfam" id="PF16921">
    <property type="entry name" value="Tex_YqgF"/>
    <property type="match status" value="1"/>
</dbReference>
<sequence length="718" mass="80463">MDINQRLTEELDVKRWQVDAAVKLIDEGNTIPFISRYRKEVTGSLNDEQLRKLYERLIYLRNLEEKKEQVLSIIEEQGKLTAELKAQILAAETLVVVEDLYRPYRPKRRTRATIAKEKGLEPLAALITLQQTKEPLENEAAKYISEEKGVSSAQEAIAGAKDIIAESISDEADYRSWIRKITMQKGKLISVAKDPEAESVYEMYYDFEEPINKLAGHRILALNRGEKEKILTVKIEAPEEEILRYLQKKTILRENPYTTPVLKEVTEDSYKRLIAPAIEREIRNDLTEKAEDGAIEVFGKNLHQLLMQPPITGQVVLGWDPAFRTGCKLAVVDETGKVLGTTVIYPTAPTTPQKIKASKDLLKKIIAKYHITLISVGNGTASRESEQFIVELLKEIPEKVQYVIVNEAGASVYSASKLASEEFPKFDVGQRSAASIARRLQDPLAELVKIDPKSIGVGQYQHDMNQKKLGESLNGVVEDCVNKVGVDLNTASAPLLSYISGISGAIAKNIVIYREENGRFTDRKELLKVAKLGPKAFEQCAGFMRIMDGKNPLDATGVHPESYEAAEKLLKKQGFKPEDITGGNLTGLSLSIKDYKKLAEELGIGEITLRDIVKELEKPARDPRDEMPKPILRTDVLEMKDLKEGMVLKGTVRNVIDFGVFVDIGVHQDGLVHISQIIDRYIKHPLEAVSVGDIVDVKVMSVDLKKKRIQLTMRGIQD</sequence>
<dbReference type="InterPro" id="IPR032639">
    <property type="entry name" value="Tex_YqgF"/>
</dbReference>
<feature type="domain" description="S1 motif" evidence="1">
    <location>
        <begin position="645"/>
        <end position="714"/>
    </location>
</feature>
<dbReference type="InterPro" id="IPR003029">
    <property type="entry name" value="S1_domain"/>
</dbReference>
<dbReference type="Proteomes" id="UP000723714">
    <property type="component" value="Unassembled WGS sequence"/>
</dbReference>
<dbReference type="SMART" id="SM00316">
    <property type="entry name" value="S1"/>
    <property type="match status" value="1"/>
</dbReference>
<dbReference type="InterPro" id="IPR006641">
    <property type="entry name" value="YqgF/RNaseH-like_dom"/>
</dbReference>
<dbReference type="CDD" id="cd05685">
    <property type="entry name" value="S1_Tex"/>
    <property type="match status" value="1"/>
</dbReference>
<keyword evidence="3" id="KW-1185">Reference proteome</keyword>
<evidence type="ECO:0000313" key="2">
    <source>
        <dbReference type="EMBL" id="MBU3875314.1"/>
    </source>
</evidence>
<dbReference type="PROSITE" id="PS50126">
    <property type="entry name" value="S1"/>
    <property type="match status" value="1"/>
</dbReference>
<comment type="caution">
    <text evidence="2">The sequence shown here is derived from an EMBL/GenBank/DDBJ whole genome shotgun (WGS) entry which is preliminary data.</text>
</comment>
<reference evidence="2 3" key="1">
    <citation type="submission" date="2021-06" db="EMBL/GenBank/DDBJ databases">
        <title>Faecalicatena sp. nov. isolated from porcine feces.</title>
        <authorList>
            <person name="Oh B.S."/>
            <person name="Lee J.H."/>
        </authorList>
    </citation>
    <scope>NUCLEOTIDE SEQUENCE [LARGE SCALE GENOMIC DNA]</scope>
    <source>
        <strain evidence="2 3">AGMB00832</strain>
    </source>
</reference>
<dbReference type="InterPro" id="IPR044146">
    <property type="entry name" value="S1_Tex"/>
</dbReference>
<dbReference type="InterPro" id="IPR055179">
    <property type="entry name" value="Tex-like_central_region"/>
</dbReference>
<dbReference type="Pfam" id="PF09371">
    <property type="entry name" value="Tex_N"/>
    <property type="match status" value="1"/>
</dbReference>
<proteinExistence type="predicted"/>
<dbReference type="PANTHER" id="PTHR10724">
    <property type="entry name" value="30S RIBOSOMAL PROTEIN S1"/>
    <property type="match status" value="1"/>
</dbReference>
<dbReference type="InterPro" id="IPR018974">
    <property type="entry name" value="Tex-like_N"/>
</dbReference>
<dbReference type="Pfam" id="PF12836">
    <property type="entry name" value="HHH_3"/>
    <property type="match status" value="1"/>
</dbReference>
<dbReference type="SMART" id="SM00732">
    <property type="entry name" value="YqgFc"/>
    <property type="match status" value="1"/>
</dbReference>
<dbReference type="PANTHER" id="PTHR10724:SF10">
    <property type="entry name" value="S1 RNA-BINDING DOMAIN-CONTAINING PROTEIN 1"/>
    <property type="match status" value="1"/>
</dbReference>
<protein>
    <submittedName>
        <fullName evidence="2">RNA-binding transcriptional accessory protein</fullName>
    </submittedName>
</protein>
<dbReference type="Pfam" id="PF17674">
    <property type="entry name" value="HHH_9"/>
    <property type="match status" value="1"/>
</dbReference>